<keyword evidence="8" id="KW-0862">Zinc</keyword>
<evidence type="ECO:0000256" key="11">
    <source>
        <dbReference type="SAM" id="MobiDB-lite"/>
    </source>
</evidence>
<evidence type="ECO:0000256" key="2">
    <source>
        <dbReference type="ARBA" id="ARBA00005988"/>
    </source>
</evidence>
<dbReference type="GO" id="GO:0006508">
    <property type="term" value="P:proteolysis"/>
    <property type="evidence" value="ECO:0007669"/>
    <property type="project" value="UniProtKB-KW"/>
</dbReference>
<gene>
    <name evidence="14" type="ORF">BCR44DRAFT_122347</name>
</gene>
<evidence type="ECO:0000313" key="15">
    <source>
        <dbReference type="Proteomes" id="UP000193411"/>
    </source>
</evidence>
<evidence type="ECO:0000256" key="5">
    <source>
        <dbReference type="ARBA" id="ARBA00022723"/>
    </source>
</evidence>
<sequence>MHLLTLLAVGLLAASANLSAHAAPTFPYPDIFSASPKHHWSVHKDGGASRPSSTTSRQHQRDQVLRLTPHSRVLASPLSQLVSDLAGVDVWSADPDSGAIVVRTARDDLPEVVSRYLGSGGVQATVLVKDVEQEILAPERASRASRVQLLANKSIKQLVKEPQVWFSEYHPFDDVIAWYKELAAQHPERVLKYLPKIGTTHEGRNQVALHITNVNSTTPLDQKKQVYIQGGIHAREWISHATTQYITYNLLTSTDERITSILDETEIIVVPVVNPDGYVYTWEHDRLWRKNRRDNGNGAFGVDLNRNYDANWGHGGSSSFPYSDTYKGPSVASEPEVQALQAFFNSHPRTVAGLDLHSYSQLILRPIGWDRKDSPHEKQHKQVGDEIAKIIKKVHGKRYVSEKSIDLYATTGAASDYFYIQKFPVQGSAVASKAPEGTKYVRPYGFTIELRPSPEWWGPGFVLDKKEIIPTGEEILPAVLHYIENAVKHPLFE</sequence>
<keyword evidence="6 12" id="KW-0732">Signal</keyword>
<keyword evidence="9" id="KW-0482">Metalloprotease</keyword>
<evidence type="ECO:0000313" key="14">
    <source>
        <dbReference type="EMBL" id="ORZ33415.1"/>
    </source>
</evidence>
<dbReference type="AlphaFoldDB" id="A0A1Y2HFU4"/>
<dbReference type="PROSITE" id="PS00132">
    <property type="entry name" value="CARBOXYPEPT_ZN_1"/>
    <property type="match status" value="1"/>
</dbReference>
<keyword evidence="15" id="KW-1185">Reference proteome</keyword>
<evidence type="ECO:0000256" key="6">
    <source>
        <dbReference type="ARBA" id="ARBA00022729"/>
    </source>
</evidence>
<feature type="domain" description="Peptidase M14" evidence="13">
    <location>
        <begin position="168"/>
        <end position="486"/>
    </location>
</feature>
<protein>
    <recommendedName>
        <fullName evidence="13">Peptidase M14 domain-containing protein</fullName>
    </recommendedName>
</protein>
<comment type="caution">
    <text evidence="14">The sequence shown here is derived from an EMBL/GenBank/DDBJ whole genome shotgun (WGS) entry which is preliminary data.</text>
</comment>
<organism evidence="14 15">
    <name type="scientific">Catenaria anguillulae PL171</name>
    <dbReference type="NCBI Taxonomy" id="765915"/>
    <lineage>
        <taxon>Eukaryota</taxon>
        <taxon>Fungi</taxon>
        <taxon>Fungi incertae sedis</taxon>
        <taxon>Blastocladiomycota</taxon>
        <taxon>Blastocladiomycetes</taxon>
        <taxon>Blastocladiales</taxon>
        <taxon>Catenariaceae</taxon>
        <taxon>Catenaria</taxon>
    </lineage>
</organism>
<keyword evidence="7" id="KW-0378">Hydrolase</keyword>
<dbReference type="PRINTS" id="PR00765">
    <property type="entry name" value="CRBOXYPTASEA"/>
</dbReference>
<dbReference type="SUPFAM" id="SSF53187">
    <property type="entry name" value="Zn-dependent exopeptidases"/>
    <property type="match status" value="1"/>
</dbReference>
<feature type="region of interest" description="Disordered" evidence="11">
    <location>
        <begin position="39"/>
        <end position="64"/>
    </location>
</feature>
<keyword evidence="3" id="KW-0121">Carboxypeptidase</keyword>
<comment type="cofactor">
    <cofactor evidence="1">
        <name>Zn(2+)</name>
        <dbReference type="ChEBI" id="CHEBI:29105"/>
    </cofactor>
</comment>
<dbReference type="GO" id="GO:0008270">
    <property type="term" value="F:zinc ion binding"/>
    <property type="evidence" value="ECO:0007669"/>
    <property type="project" value="InterPro"/>
</dbReference>
<evidence type="ECO:0000256" key="10">
    <source>
        <dbReference type="PROSITE-ProRule" id="PRU01379"/>
    </source>
</evidence>
<dbReference type="GO" id="GO:0005615">
    <property type="term" value="C:extracellular space"/>
    <property type="evidence" value="ECO:0007669"/>
    <property type="project" value="TreeGrafter"/>
</dbReference>
<evidence type="ECO:0000256" key="1">
    <source>
        <dbReference type="ARBA" id="ARBA00001947"/>
    </source>
</evidence>
<feature type="signal peptide" evidence="12">
    <location>
        <begin position="1"/>
        <end position="22"/>
    </location>
</feature>
<accession>A0A1Y2HFU4</accession>
<dbReference type="PANTHER" id="PTHR11705:SF143">
    <property type="entry name" value="SLL0236 PROTEIN"/>
    <property type="match status" value="1"/>
</dbReference>
<dbReference type="CDD" id="cd03860">
    <property type="entry name" value="M14_CP_A-B_like"/>
    <property type="match status" value="1"/>
</dbReference>
<dbReference type="InterPro" id="IPR000834">
    <property type="entry name" value="Peptidase_M14"/>
</dbReference>
<comment type="caution">
    <text evidence="10">Lacks conserved residue(s) required for the propagation of feature annotation.</text>
</comment>
<keyword evidence="4" id="KW-0645">Protease</keyword>
<feature type="chain" id="PRO_5012734184" description="Peptidase M14 domain-containing protein" evidence="12">
    <location>
        <begin position="23"/>
        <end position="493"/>
    </location>
</feature>
<dbReference type="SMART" id="SM00631">
    <property type="entry name" value="Zn_pept"/>
    <property type="match status" value="1"/>
</dbReference>
<evidence type="ECO:0000259" key="13">
    <source>
        <dbReference type="PROSITE" id="PS52035"/>
    </source>
</evidence>
<dbReference type="OrthoDB" id="3626597at2759"/>
<evidence type="ECO:0000256" key="3">
    <source>
        <dbReference type="ARBA" id="ARBA00022645"/>
    </source>
</evidence>
<dbReference type="Proteomes" id="UP000193411">
    <property type="component" value="Unassembled WGS sequence"/>
</dbReference>
<comment type="similarity">
    <text evidence="2 10">Belongs to the peptidase M14 family.</text>
</comment>
<evidence type="ECO:0000256" key="4">
    <source>
        <dbReference type="ARBA" id="ARBA00022670"/>
    </source>
</evidence>
<evidence type="ECO:0000256" key="7">
    <source>
        <dbReference type="ARBA" id="ARBA00022801"/>
    </source>
</evidence>
<evidence type="ECO:0000256" key="9">
    <source>
        <dbReference type="ARBA" id="ARBA00023049"/>
    </source>
</evidence>
<proteinExistence type="inferred from homology"/>
<keyword evidence="5" id="KW-0479">Metal-binding</keyword>
<evidence type="ECO:0000256" key="8">
    <source>
        <dbReference type="ARBA" id="ARBA00022833"/>
    </source>
</evidence>
<dbReference type="InterPro" id="IPR057246">
    <property type="entry name" value="CARBOXYPEPT_ZN_1"/>
</dbReference>
<dbReference type="EMBL" id="MCFL01000036">
    <property type="protein sequence ID" value="ORZ33415.1"/>
    <property type="molecule type" value="Genomic_DNA"/>
</dbReference>
<dbReference type="GO" id="GO:0004181">
    <property type="term" value="F:metallocarboxypeptidase activity"/>
    <property type="evidence" value="ECO:0007669"/>
    <property type="project" value="InterPro"/>
</dbReference>
<dbReference type="PANTHER" id="PTHR11705">
    <property type="entry name" value="PROTEASE FAMILY M14 CARBOXYPEPTIDASE A,B"/>
    <property type="match status" value="1"/>
</dbReference>
<dbReference type="FunFam" id="3.40.630.10:FF:000084">
    <property type="entry name" value="Carboxypeptidase B2"/>
    <property type="match status" value="1"/>
</dbReference>
<dbReference type="Pfam" id="PF00246">
    <property type="entry name" value="Peptidase_M14"/>
    <property type="match status" value="1"/>
</dbReference>
<dbReference type="PROSITE" id="PS52035">
    <property type="entry name" value="PEPTIDASE_M14"/>
    <property type="match status" value="1"/>
</dbReference>
<reference evidence="14 15" key="1">
    <citation type="submission" date="2016-07" db="EMBL/GenBank/DDBJ databases">
        <title>Pervasive Adenine N6-methylation of Active Genes in Fungi.</title>
        <authorList>
            <consortium name="DOE Joint Genome Institute"/>
            <person name="Mondo S.J."/>
            <person name="Dannebaum R.O."/>
            <person name="Kuo R.C."/>
            <person name="Labutti K."/>
            <person name="Haridas S."/>
            <person name="Kuo A."/>
            <person name="Salamov A."/>
            <person name="Ahrendt S.R."/>
            <person name="Lipzen A."/>
            <person name="Sullivan W."/>
            <person name="Andreopoulos W.B."/>
            <person name="Clum A."/>
            <person name="Lindquist E."/>
            <person name="Daum C."/>
            <person name="Ramamoorthy G.K."/>
            <person name="Gryganskyi A."/>
            <person name="Culley D."/>
            <person name="Magnuson J.K."/>
            <person name="James T.Y."/>
            <person name="O'Malley M.A."/>
            <person name="Stajich J.E."/>
            <person name="Spatafora J.W."/>
            <person name="Visel A."/>
            <person name="Grigoriev I.V."/>
        </authorList>
    </citation>
    <scope>NUCLEOTIDE SEQUENCE [LARGE SCALE GENOMIC DNA]</scope>
    <source>
        <strain evidence="14 15">PL171</strain>
    </source>
</reference>
<name>A0A1Y2HFU4_9FUNG</name>
<dbReference type="Gene3D" id="3.40.630.10">
    <property type="entry name" value="Zn peptidases"/>
    <property type="match status" value="1"/>
</dbReference>
<evidence type="ECO:0000256" key="12">
    <source>
        <dbReference type="SAM" id="SignalP"/>
    </source>
</evidence>